<evidence type="ECO:0000259" key="4">
    <source>
        <dbReference type="PROSITE" id="PS50110"/>
    </source>
</evidence>
<comment type="caution">
    <text evidence="6">The sequence shown here is derived from an EMBL/GenBank/DDBJ whole genome shotgun (WGS) entry which is preliminary data.</text>
</comment>
<dbReference type="InterPro" id="IPR000160">
    <property type="entry name" value="GGDEF_dom"/>
</dbReference>
<organism evidence="6 7">
    <name type="scientific">Rhodovulum iodosum</name>
    <dbReference type="NCBI Taxonomy" id="68291"/>
    <lineage>
        <taxon>Bacteria</taxon>
        <taxon>Pseudomonadati</taxon>
        <taxon>Pseudomonadota</taxon>
        <taxon>Alphaproteobacteria</taxon>
        <taxon>Rhodobacterales</taxon>
        <taxon>Paracoccaceae</taxon>
        <taxon>Rhodovulum</taxon>
    </lineage>
</organism>
<dbReference type="EC" id="2.7.7.65" evidence="1"/>
<feature type="modified residue" description="4-aspartylphosphate" evidence="3">
    <location>
        <position position="53"/>
    </location>
</feature>
<comment type="catalytic activity">
    <reaction evidence="2">
        <text>2 GTP = 3',3'-c-di-GMP + 2 diphosphate</text>
        <dbReference type="Rhea" id="RHEA:24898"/>
        <dbReference type="ChEBI" id="CHEBI:33019"/>
        <dbReference type="ChEBI" id="CHEBI:37565"/>
        <dbReference type="ChEBI" id="CHEBI:58805"/>
        <dbReference type="EC" id="2.7.7.65"/>
    </reaction>
</comment>
<dbReference type="PROSITE" id="PS50887">
    <property type="entry name" value="GGDEF"/>
    <property type="match status" value="1"/>
</dbReference>
<dbReference type="Proteomes" id="UP001560019">
    <property type="component" value="Unassembled WGS sequence"/>
</dbReference>
<reference evidence="6 7" key="1">
    <citation type="submission" date="2024-06" db="EMBL/GenBank/DDBJ databases">
        <title>Genome of Rhodovulum iodosum, a marine photoferrotroph.</title>
        <authorList>
            <person name="Bianchini G."/>
            <person name="Nikeleit V."/>
            <person name="Kappler A."/>
            <person name="Bryce C."/>
            <person name="Sanchez-Baracaldo P."/>
        </authorList>
    </citation>
    <scope>NUCLEOTIDE SEQUENCE [LARGE SCALE GENOMIC DNA]</scope>
    <source>
        <strain evidence="6 7">UT/N1</strain>
    </source>
</reference>
<proteinExistence type="predicted"/>
<feature type="domain" description="GGDEF" evidence="5">
    <location>
        <begin position="321"/>
        <end position="455"/>
    </location>
</feature>
<name>A0ABV3XP95_9RHOB</name>
<dbReference type="Pfam" id="PF00990">
    <property type="entry name" value="GGDEF"/>
    <property type="match status" value="1"/>
</dbReference>
<dbReference type="CDD" id="cd01949">
    <property type="entry name" value="GGDEF"/>
    <property type="match status" value="1"/>
</dbReference>
<keyword evidence="3" id="KW-0597">Phosphoprotein</keyword>
<dbReference type="Gene3D" id="3.40.50.2300">
    <property type="match status" value="1"/>
</dbReference>
<keyword evidence="7" id="KW-1185">Reference proteome</keyword>
<dbReference type="PANTHER" id="PTHR45138:SF9">
    <property type="entry name" value="DIGUANYLATE CYCLASE DGCM-RELATED"/>
    <property type="match status" value="1"/>
</dbReference>
<dbReference type="PANTHER" id="PTHR45138">
    <property type="entry name" value="REGULATORY COMPONENTS OF SENSORY TRANSDUCTION SYSTEM"/>
    <property type="match status" value="1"/>
</dbReference>
<comment type="caution">
    <text evidence="3">Lacks conserved residue(s) required for the propagation of feature annotation.</text>
</comment>
<evidence type="ECO:0000256" key="2">
    <source>
        <dbReference type="ARBA" id="ARBA00034247"/>
    </source>
</evidence>
<evidence type="ECO:0000256" key="1">
    <source>
        <dbReference type="ARBA" id="ARBA00012528"/>
    </source>
</evidence>
<dbReference type="RefSeq" id="WP_125408098.1">
    <property type="nucleotide sequence ID" value="NZ_JBEHHI010000001.1"/>
</dbReference>
<accession>A0ABV3XP95</accession>
<dbReference type="InterPro" id="IPR050469">
    <property type="entry name" value="Diguanylate_Cyclase"/>
</dbReference>
<dbReference type="SMART" id="SM00267">
    <property type="entry name" value="GGDEF"/>
    <property type="match status" value="1"/>
</dbReference>
<evidence type="ECO:0000259" key="5">
    <source>
        <dbReference type="PROSITE" id="PS50887"/>
    </source>
</evidence>
<dbReference type="SMART" id="SM00448">
    <property type="entry name" value="REC"/>
    <property type="match status" value="1"/>
</dbReference>
<sequence length="456" mass="48342">MPGRILVVDDLATNRIMMKVHLADAHYDVLQAAGGRAALDIARREAPDLILLDMMMPDLDGISVCERLRADPATAEIPIIIVTAATDARSRLRALAAGADDFLSRPLDELILLARVRSLLRARETAQELALRDGTERLLGFSEPAQGFAPPGRIALVAARAETAAGWQAALAGRLTDRIVPMTRAEALSPDPGHAVPDLFVIEGDLGGPGGGLRLLTELRSRSETRHAAVLIVLPPTARETAAMALDLGANDLMTAPLDGAELALRLKAQMARKRQADRLRDTLRDGLRMAATDPLTGLFNRRYALPHLARIAERADRTGRRFAVLLLDLDRFKAVNDRHGHAAGDAVLVAVAQRLRDNLRAVDLVARFGGEEFLVALPDTDATAACAAAERLRRVIGAAPVALPGGGDLQVSASIGVAMGGAEAGTVSALIEAADAALYRAKSAGRDRVDGPATD</sequence>
<feature type="domain" description="Response regulatory" evidence="4">
    <location>
        <begin position="153"/>
        <end position="271"/>
    </location>
</feature>
<feature type="domain" description="Response regulatory" evidence="4">
    <location>
        <begin position="4"/>
        <end position="120"/>
    </location>
</feature>
<dbReference type="InterPro" id="IPR029787">
    <property type="entry name" value="Nucleotide_cyclase"/>
</dbReference>
<evidence type="ECO:0000313" key="6">
    <source>
        <dbReference type="EMBL" id="MEX5727147.1"/>
    </source>
</evidence>
<dbReference type="Pfam" id="PF00072">
    <property type="entry name" value="Response_reg"/>
    <property type="match status" value="1"/>
</dbReference>
<evidence type="ECO:0000313" key="7">
    <source>
        <dbReference type="Proteomes" id="UP001560019"/>
    </source>
</evidence>
<dbReference type="Gene3D" id="3.30.70.270">
    <property type="match status" value="1"/>
</dbReference>
<dbReference type="PROSITE" id="PS50110">
    <property type="entry name" value="RESPONSE_REGULATORY"/>
    <property type="match status" value="2"/>
</dbReference>
<evidence type="ECO:0000256" key="3">
    <source>
        <dbReference type="PROSITE-ProRule" id="PRU00169"/>
    </source>
</evidence>
<dbReference type="EMBL" id="JBEHHI010000001">
    <property type="protein sequence ID" value="MEX5727147.1"/>
    <property type="molecule type" value="Genomic_DNA"/>
</dbReference>
<dbReference type="SUPFAM" id="SSF55073">
    <property type="entry name" value="Nucleotide cyclase"/>
    <property type="match status" value="1"/>
</dbReference>
<dbReference type="InterPro" id="IPR043128">
    <property type="entry name" value="Rev_trsase/Diguanyl_cyclase"/>
</dbReference>
<protein>
    <recommendedName>
        <fullName evidence="1">diguanylate cyclase</fullName>
        <ecNumber evidence="1">2.7.7.65</ecNumber>
    </recommendedName>
</protein>
<dbReference type="InterPro" id="IPR011006">
    <property type="entry name" value="CheY-like_superfamily"/>
</dbReference>
<dbReference type="InterPro" id="IPR001789">
    <property type="entry name" value="Sig_transdc_resp-reg_receiver"/>
</dbReference>
<dbReference type="NCBIfam" id="TIGR00254">
    <property type="entry name" value="GGDEF"/>
    <property type="match status" value="1"/>
</dbReference>
<gene>
    <name evidence="6" type="ORF">Ga0609869_000500</name>
</gene>
<dbReference type="SUPFAM" id="SSF52172">
    <property type="entry name" value="CheY-like"/>
    <property type="match status" value="2"/>
</dbReference>